<dbReference type="EMBL" id="CP032698">
    <property type="protein sequence ID" value="AYG83786.1"/>
    <property type="molecule type" value="Genomic_DNA"/>
</dbReference>
<organism evidence="2 3">
    <name type="scientific">Streptomyces hundungensis</name>
    <dbReference type="NCBI Taxonomy" id="1077946"/>
    <lineage>
        <taxon>Bacteria</taxon>
        <taxon>Bacillati</taxon>
        <taxon>Actinomycetota</taxon>
        <taxon>Actinomycetes</taxon>
        <taxon>Kitasatosporales</taxon>
        <taxon>Streptomycetaceae</taxon>
        <taxon>Streptomyces</taxon>
    </lineage>
</organism>
<dbReference type="Proteomes" id="UP000271554">
    <property type="component" value="Chromosome"/>
</dbReference>
<accession>A0A387HIV0</accession>
<evidence type="ECO:0000256" key="1">
    <source>
        <dbReference type="SAM" id="MobiDB-lite"/>
    </source>
</evidence>
<name>A0A387HIV0_9ACTN</name>
<reference evidence="2 3" key="1">
    <citation type="submission" date="2018-10" db="EMBL/GenBank/DDBJ databases">
        <title>Relationship between Morphology and Antimicrobial Activity in Streptomyces.</title>
        <authorList>
            <person name="Kang H.J."/>
            <person name="Kim S.B."/>
        </authorList>
    </citation>
    <scope>NUCLEOTIDE SEQUENCE [LARGE SCALE GENOMIC DNA]</scope>
    <source>
        <strain evidence="2 3">BH38</strain>
    </source>
</reference>
<protein>
    <recommendedName>
        <fullName evidence="4">FXSXX-COOH protein</fullName>
    </recommendedName>
</protein>
<evidence type="ECO:0000313" key="2">
    <source>
        <dbReference type="EMBL" id="AYG83786.1"/>
    </source>
</evidence>
<sequence length="58" mass="6089">MKTSVNTAPFTAAKKNRVPLAELASRDADQVTDKALDRVLRGPGGHRPPAGSLFSSAL</sequence>
<evidence type="ECO:0000313" key="3">
    <source>
        <dbReference type="Proteomes" id="UP000271554"/>
    </source>
</evidence>
<evidence type="ECO:0008006" key="4">
    <source>
        <dbReference type="Google" id="ProtNLM"/>
    </source>
</evidence>
<dbReference type="AlphaFoldDB" id="A0A387HIV0"/>
<gene>
    <name evidence="2" type="ORF">DWB77_05987</name>
</gene>
<dbReference type="KEGG" id="shun:DWB77_05987"/>
<keyword evidence="3" id="KW-1185">Reference proteome</keyword>
<feature type="region of interest" description="Disordered" evidence="1">
    <location>
        <begin position="39"/>
        <end position="58"/>
    </location>
</feature>
<proteinExistence type="predicted"/>